<comment type="caution">
    <text evidence="3">The sequence shown here is derived from an EMBL/GenBank/DDBJ whole genome shotgun (WGS) entry which is preliminary data.</text>
</comment>
<evidence type="ECO:0000313" key="3">
    <source>
        <dbReference type="EMBL" id="TWJ18863.1"/>
    </source>
</evidence>
<dbReference type="PANTHER" id="PTHR43685">
    <property type="entry name" value="GLYCOSYLTRANSFERASE"/>
    <property type="match status" value="1"/>
</dbReference>
<dbReference type="AlphaFoldDB" id="A0A562VLM8"/>
<feature type="domain" description="Glycosyltransferase 2-like" evidence="2">
    <location>
        <begin position="6"/>
        <end position="111"/>
    </location>
</feature>
<dbReference type="PANTHER" id="PTHR43685:SF11">
    <property type="entry name" value="GLYCOSYLTRANSFERASE TAGX-RELATED"/>
    <property type="match status" value="1"/>
</dbReference>
<dbReference type="InterPro" id="IPR029044">
    <property type="entry name" value="Nucleotide-diphossugar_trans"/>
</dbReference>
<dbReference type="GO" id="GO:0016740">
    <property type="term" value="F:transferase activity"/>
    <property type="evidence" value="ECO:0007669"/>
    <property type="project" value="UniProtKB-KW"/>
</dbReference>
<keyword evidence="4" id="KW-1185">Reference proteome</keyword>
<feature type="repeat" description="TPR" evidence="1">
    <location>
        <begin position="332"/>
        <end position="365"/>
    </location>
</feature>
<dbReference type="Proteomes" id="UP000319449">
    <property type="component" value="Unassembled WGS sequence"/>
</dbReference>
<dbReference type="OrthoDB" id="5291101at2"/>
<name>A0A562VLM8_9BACT</name>
<dbReference type="InterPro" id="IPR001173">
    <property type="entry name" value="Glyco_trans_2-like"/>
</dbReference>
<gene>
    <name evidence="3" type="ORF">JN12_02314</name>
</gene>
<dbReference type="Gene3D" id="1.25.40.10">
    <property type="entry name" value="Tetratricopeptide repeat domain"/>
    <property type="match status" value="1"/>
</dbReference>
<sequence length="446" mass="50692">MLPAISIVTPSFNQAEYLEECIESVLGQGYPRLEYVIMDGGSTDGSLEIIKKYEKHLTYWQSCPDGGHYRAVTKGFRHTTGEIMAWLNSDDKYHPLAFAKVACTFVDNPEVSWLTGRKTLWDHAGNLAWIDMEKCVFSRRKFLEGLFNKPYIQQESTFWRRSLWEIAGGSLDDGASLAGDMDLWCRFFRHAQLHTVDTLLGGFRSHGDQRSKNFAATYLQEALAFAARERQLCHLPQDALPVPPEHLALTRERMSDFINEHHIRSPYPNRTGCWCEYAEDLIGITGTMVKERRVDAAQFWQNEITLFSLTKPRILTLLAGSMAELDGIRVKLTAMLDEGERREMIGDHRAALDRYRDAISLSPSSAVASGHLLRCLWLLGERAEALGRLPEILTLHYQDADVVRVACTVLTDCGAHEQARGVCDEYLTINPHDQAIRDLRDSLERR</sequence>
<dbReference type="Gene3D" id="3.90.550.10">
    <property type="entry name" value="Spore Coat Polysaccharide Biosynthesis Protein SpsA, Chain A"/>
    <property type="match status" value="1"/>
</dbReference>
<protein>
    <submittedName>
        <fullName evidence="3">Glycosyl transferase family 2</fullName>
    </submittedName>
</protein>
<dbReference type="Pfam" id="PF00535">
    <property type="entry name" value="Glycos_transf_2"/>
    <property type="match status" value="1"/>
</dbReference>
<keyword evidence="3" id="KW-0808">Transferase</keyword>
<evidence type="ECO:0000259" key="2">
    <source>
        <dbReference type="Pfam" id="PF00535"/>
    </source>
</evidence>
<organism evidence="3 4">
    <name type="scientific">Geobacter argillaceus</name>
    <dbReference type="NCBI Taxonomy" id="345631"/>
    <lineage>
        <taxon>Bacteria</taxon>
        <taxon>Pseudomonadati</taxon>
        <taxon>Thermodesulfobacteriota</taxon>
        <taxon>Desulfuromonadia</taxon>
        <taxon>Geobacterales</taxon>
        <taxon>Geobacteraceae</taxon>
        <taxon>Geobacter</taxon>
    </lineage>
</organism>
<evidence type="ECO:0000313" key="4">
    <source>
        <dbReference type="Proteomes" id="UP000319449"/>
    </source>
</evidence>
<dbReference type="InterPro" id="IPR019734">
    <property type="entry name" value="TPR_rpt"/>
</dbReference>
<dbReference type="InterPro" id="IPR050834">
    <property type="entry name" value="Glycosyltransf_2"/>
</dbReference>
<dbReference type="CDD" id="cd06433">
    <property type="entry name" value="GT_2_WfgS_like"/>
    <property type="match status" value="1"/>
</dbReference>
<dbReference type="RefSeq" id="WP_145022878.1">
    <property type="nucleotide sequence ID" value="NZ_VLLN01000013.1"/>
</dbReference>
<dbReference type="InterPro" id="IPR011990">
    <property type="entry name" value="TPR-like_helical_dom_sf"/>
</dbReference>
<evidence type="ECO:0000256" key="1">
    <source>
        <dbReference type="PROSITE-ProRule" id="PRU00339"/>
    </source>
</evidence>
<accession>A0A562VLM8</accession>
<dbReference type="SUPFAM" id="SSF48452">
    <property type="entry name" value="TPR-like"/>
    <property type="match status" value="1"/>
</dbReference>
<dbReference type="EMBL" id="VLLN01000013">
    <property type="protein sequence ID" value="TWJ18863.1"/>
    <property type="molecule type" value="Genomic_DNA"/>
</dbReference>
<proteinExistence type="predicted"/>
<dbReference type="SUPFAM" id="SSF53448">
    <property type="entry name" value="Nucleotide-diphospho-sugar transferases"/>
    <property type="match status" value="1"/>
</dbReference>
<dbReference type="PROSITE" id="PS50005">
    <property type="entry name" value="TPR"/>
    <property type="match status" value="1"/>
</dbReference>
<keyword evidence="1" id="KW-0802">TPR repeat</keyword>
<reference evidence="3 4" key="1">
    <citation type="submission" date="2019-07" db="EMBL/GenBank/DDBJ databases">
        <title>Genomic Encyclopedia of Archaeal and Bacterial Type Strains, Phase II (KMG-II): from individual species to whole genera.</title>
        <authorList>
            <person name="Goeker M."/>
        </authorList>
    </citation>
    <scope>NUCLEOTIDE SEQUENCE [LARGE SCALE GENOMIC DNA]</scope>
    <source>
        <strain evidence="3 4">ATCC BAA-1139</strain>
    </source>
</reference>